<sequence length="146" mass="16096">MKKSIAAILALSIYGCGAAAPVVANMNEMFWFPEKSGVIKEFTDENGTYESALSVSCDMQYAQKRDDCLGIIFNSDYWIIDSARSDDSILSGSERVMISIDGVVQNVDYVRTGSAIVIWRKDNPDFNPIGKVMSIITPYGKGEFTL</sequence>
<evidence type="ECO:0000313" key="1">
    <source>
        <dbReference type="EMBL" id="AWH14765.1"/>
    </source>
</evidence>
<reference evidence="1 2" key="1">
    <citation type="submission" date="2018-04" db="EMBL/GenBank/DDBJ databases">
        <title>Complete genome sequences of new Aeromonas and Pseudomonas phages promising in phage therapy dedicated to aquaculture.</title>
        <authorList>
            <person name="Kolsut J."/>
            <person name="Wojcik E."/>
            <person name="Wojtasik A."/>
            <person name="Dastych J."/>
        </authorList>
    </citation>
    <scope>NUCLEOTIDE SEQUENCE [LARGE SCALE GENOMIC DNA]</scope>
</reference>
<proteinExistence type="predicted"/>
<dbReference type="GeneID" id="65113137"/>
<dbReference type="EMBL" id="MH179476">
    <property type="protein sequence ID" value="AWH14765.1"/>
    <property type="molecule type" value="Genomic_DNA"/>
</dbReference>
<dbReference type="PROSITE" id="PS51257">
    <property type="entry name" value="PROKAR_LIPOPROTEIN"/>
    <property type="match status" value="1"/>
</dbReference>
<accession>A0A2S1PDY0</accession>
<evidence type="ECO:0008006" key="3">
    <source>
        <dbReference type="Google" id="ProtNLM"/>
    </source>
</evidence>
<dbReference type="RefSeq" id="YP_010095501.1">
    <property type="nucleotide sequence ID" value="NC_055746.1"/>
</dbReference>
<protein>
    <recommendedName>
        <fullName evidence="3">Lipoprotein</fullName>
    </recommendedName>
</protein>
<organism evidence="1 2">
    <name type="scientific">Aeromonas phage 50AhydR13PP</name>
    <dbReference type="NCBI Taxonomy" id="2163978"/>
    <lineage>
        <taxon>Viruses</taxon>
        <taxon>Duplodnaviria</taxon>
        <taxon>Heunggongvirae</taxon>
        <taxon>Uroviricota</taxon>
        <taxon>Caudoviricetes</taxon>
        <taxon>Pantevenvirales</taxon>
        <taxon>Straboviridae</taxon>
        <taxon>Tulanevirus</taxon>
        <taxon>Tulanevirus 50ahydr13pp</taxon>
    </lineage>
</organism>
<evidence type="ECO:0000313" key="2">
    <source>
        <dbReference type="Proteomes" id="UP000246321"/>
    </source>
</evidence>
<name>A0A2S1PDY0_9CAUD</name>
<dbReference type="Proteomes" id="UP000246321">
    <property type="component" value="Segment"/>
</dbReference>
<dbReference type="KEGG" id="vg:65113137"/>
<keyword evidence="2" id="KW-1185">Reference proteome</keyword>